<evidence type="ECO:0000256" key="1">
    <source>
        <dbReference type="SAM" id="Phobius"/>
    </source>
</evidence>
<accession>A0A0F9LGM5</accession>
<feature type="transmembrane region" description="Helical" evidence="1">
    <location>
        <begin position="109"/>
        <end position="130"/>
    </location>
</feature>
<evidence type="ECO:0000313" key="2">
    <source>
        <dbReference type="EMBL" id="KKM94079.1"/>
    </source>
</evidence>
<proteinExistence type="predicted"/>
<protein>
    <submittedName>
        <fullName evidence="2">Uncharacterized protein</fullName>
    </submittedName>
</protein>
<name>A0A0F9LGM5_9ZZZZ</name>
<keyword evidence="1" id="KW-1133">Transmembrane helix</keyword>
<gene>
    <name evidence="2" type="ORF">LCGC14_1201950</name>
</gene>
<keyword evidence="1" id="KW-0812">Transmembrane</keyword>
<dbReference type="EMBL" id="LAZR01006185">
    <property type="protein sequence ID" value="KKM94079.1"/>
    <property type="molecule type" value="Genomic_DNA"/>
</dbReference>
<keyword evidence="1" id="KW-0472">Membrane</keyword>
<feature type="transmembrane region" description="Helical" evidence="1">
    <location>
        <begin position="56"/>
        <end position="74"/>
    </location>
</feature>
<feature type="transmembrane region" description="Helical" evidence="1">
    <location>
        <begin position="137"/>
        <end position="156"/>
    </location>
</feature>
<feature type="transmembrane region" description="Helical" evidence="1">
    <location>
        <begin position="81"/>
        <end position="103"/>
    </location>
</feature>
<organism evidence="2">
    <name type="scientific">marine sediment metagenome</name>
    <dbReference type="NCBI Taxonomy" id="412755"/>
    <lineage>
        <taxon>unclassified sequences</taxon>
        <taxon>metagenomes</taxon>
        <taxon>ecological metagenomes</taxon>
    </lineage>
</organism>
<dbReference type="AlphaFoldDB" id="A0A0F9LGM5"/>
<reference evidence="2" key="1">
    <citation type="journal article" date="2015" name="Nature">
        <title>Complex archaea that bridge the gap between prokaryotes and eukaryotes.</title>
        <authorList>
            <person name="Spang A."/>
            <person name="Saw J.H."/>
            <person name="Jorgensen S.L."/>
            <person name="Zaremba-Niedzwiedzka K."/>
            <person name="Martijn J."/>
            <person name="Lind A.E."/>
            <person name="van Eijk R."/>
            <person name="Schleper C."/>
            <person name="Guy L."/>
            <person name="Ettema T.J."/>
        </authorList>
    </citation>
    <scope>NUCLEOTIDE SEQUENCE</scope>
</reference>
<feature type="transmembrane region" description="Helical" evidence="1">
    <location>
        <begin position="18"/>
        <end position="36"/>
    </location>
</feature>
<comment type="caution">
    <text evidence="2">The sequence shown here is derived from an EMBL/GenBank/DDBJ whole genome shotgun (WGS) entry which is preliminary data.</text>
</comment>
<sequence>MKNNSALLNPNKMKTRKTIAVAFIVLSVILGVIFYLKTDYPENFEGYFKKSYYGQFGPLAICVELLFAAYYLYVGHKKSNFALALFAFTALADIFFNLTGIFISGVPNYAMVLFFVCAVISLWIAFSNAFNLGRITLLWAIASFVLGNAIEFYFNYF</sequence>